<sequence length="526" mass="57933">MLCLKKSLILPLFLVPVTMIAQRGGRQSAELPKDTVVEAIITEGEQDSQLEQLGHELLDGIGPRLVGTPEMKQAGDWAMAKYKSWGIASRSEKWGEWRGWQRGPAHIDMVYPRLKSLEGTQLAWSPGTNGKAISAEIILLPEVTDSITFAKWLPAVKGKFVMISMLQPTGRPDNNWKEFGTSESVIKMNKERDALTDAWAQRIRRTGYTTRTLPAALEKAGALGLVSSYWSKAVGANKIFGANTKKIPTVDLSLEDYGLLYRLAQSGTMPRLSMKIDSKELPVADAFNIIGEIKGVEKPEEYVILSAHFDSWDGATGATDNGTGTLTMMEAMRILKKVYPNPKRTILVGHWGSEEQGLNGSRGFVEDHPEIVGNIQAVFNQDNGTGRVTSLQGQGFLHAYDYLGRWLTKVPQNIRQYIETSFPGQPGTGGSDFASFVMAGAPAFSLSSLSWDYGTITWHTNRDTYDKIVFDDLRNNAILTAILAYAASEEAQKTSREKIVLPIDPGTGKPKEWPKPVSPTRRGGLD</sequence>
<keyword evidence="15" id="KW-0482">Metalloprotease</keyword>
<keyword evidence="13" id="KW-0862">Zinc</keyword>
<evidence type="ECO:0000256" key="4">
    <source>
        <dbReference type="ARBA" id="ARBA00004613"/>
    </source>
</evidence>
<keyword evidence="14" id="KW-0333">Golgi apparatus</keyword>
<evidence type="ECO:0000256" key="13">
    <source>
        <dbReference type="ARBA" id="ARBA00022833"/>
    </source>
</evidence>
<evidence type="ECO:0000256" key="14">
    <source>
        <dbReference type="ARBA" id="ARBA00023034"/>
    </source>
</evidence>
<evidence type="ECO:0000256" key="7">
    <source>
        <dbReference type="ARBA" id="ARBA00022645"/>
    </source>
</evidence>
<dbReference type="PANTHER" id="PTHR12053:SF3">
    <property type="entry name" value="CARBOXYPEPTIDASE Q"/>
    <property type="match status" value="1"/>
</dbReference>
<keyword evidence="7" id="KW-0121">Carboxypeptidase</keyword>
<dbReference type="Gene3D" id="3.40.630.10">
    <property type="entry name" value="Zn peptidases"/>
    <property type="match status" value="1"/>
</dbReference>
<reference evidence="24 25" key="1">
    <citation type="submission" date="2023-12" db="EMBL/GenBank/DDBJ databases">
        <title>Genome sequencing and assembly of bacterial species from a model synthetic community.</title>
        <authorList>
            <person name="Hogle S.L."/>
        </authorList>
    </citation>
    <scope>NUCLEOTIDE SEQUENCE [LARGE SCALE GENOMIC DNA]</scope>
    <source>
        <strain evidence="24 25">HAMBI_3031</strain>
    </source>
</reference>
<evidence type="ECO:0000313" key="24">
    <source>
        <dbReference type="EMBL" id="WQD40197.1"/>
    </source>
</evidence>
<evidence type="ECO:0000256" key="15">
    <source>
        <dbReference type="ARBA" id="ARBA00023049"/>
    </source>
</evidence>
<evidence type="ECO:0000256" key="20">
    <source>
        <dbReference type="ARBA" id="ARBA00033328"/>
    </source>
</evidence>
<keyword evidence="11" id="KW-0378">Hydrolase</keyword>
<keyword evidence="12" id="KW-0256">Endoplasmic reticulum</keyword>
<dbReference type="EMBL" id="CP139960">
    <property type="protein sequence ID" value="WQD40197.1"/>
    <property type="molecule type" value="Genomic_DNA"/>
</dbReference>
<comment type="subcellular location">
    <subcellularLocation>
        <location evidence="1">Endoplasmic reticulum</location>
    </subcellularLocation>
    <subcellularLocation>
        <location evidence="3">Golgi apparatus</location>
    </subcellularLocation>
    <subcellularLocation>
        <location evidence="2">Lysosome</location>
    </subcellularLocation>
    <subcellularLocation>
        <location evidence="4">Secreted</location>
    </subcellularLocation>
</comment>
<evidence type="ECO:0000256" key="11">
    <source>
        <dbReference type="ARBA" id="ARBA00022801"/>
    </source>
</evidence>
<feature type="chain" id="PRO_5045584834" description="Carboxypeptidase Q" evidence="22">
    <location>
        <begin position="22"/>
        <end position="526"/>
    </location>
</feature>
<keyword evidence="16" id="KW-0865">Zymogen</keyword>
<dbReference type="Proteomes" id="UP001325680">
    <property type="component" value="Chromosome"/>
</dbReference>
<feature type="signal peptide" evidence="22">
    <location>
        <begin position="1"/>
        <end position="21"/>
    </location>
</feature>
<evidence type="ECO:0000313" key="25">
    <source>
        <dbReference type="Proteomes" id="UP001325680"/>
    </source>
</evidence>
<evidence type="ECO:0000256" key="10">
    <source>
        <dbReference type="ARBA" id="ARBA00022729"/>
    </source>
</evidence>
<evidence type="ECO:0000256" key="12">
    <source>
        <dbReference type="ARBA" id="ARBA00022824"/>
    </source>
</evidence>
<keyword evidence="17" id="KW-0325">Glycoprotein</keyword>
<dbReference type="InterPro" id="IPR039866">
    <property type="entry name" value="CPQ"/>
</dbReference>
<evidence type="ECO:0000256" key="18">
    <source>
        <dbReference type="ARBA" id="ARBA00023228"/>
    </source>
</evidence>
<comment type="subunit">
    <text evidence="19">Homodimer. The monomeric form is inactive while the homodimer is active.</text>
</comment>
<keyword evidence="6" id="KW-0964">Secreted</keyword>
<evidence type="ECO:0000256" key="17">
    <source>
        <dbReference type="ARBA" id="ARBA00023180"/>
    </source>
</evidence>
<feature type="domain" description="Peptidase M28" evidence="23">
    <location>
        <begin position="288"/>
        <end position="477"/>
    </location>
</feature>
<keyword evidence="18" id="KW-0458">Lysosome</keyword>
<proteinExistence type="predicted"/>
<evidence type="ECO:0000256" key="16">
    <source>
        <dbReference type="ARBA" id="ARBA00023145"/>
    </source>
</evidence>
<keyword evidence="10 22" id="KW-0732">Signal</keyword>
<feature type="region of interest" description="Disordered" evidence="21">
    <location>
        <begin position="492"/>
        <end position="526"/>
    </location>
</feature>
<evidence type="ECO:0000256" key="9">
    <source>
        <dbReference type="ARBA" id="ARBA00022723"/>
    </source>
</evidence>
<keyword evidence="25" id="KW-1185">Reference proteome</keyword>
<protein>
    <recommendedName>
        <fullName evidence="5">Carboxypeptidase Q</fullName>
    </recommendedName>
    <alternativeName>
        <fullName evidence="20">Plasma glutamate carboxypeptidase</fullName>
    </alternativeName>
</protein>
<evidence type="ECO:0000256" key="2">
    <source>
        <dbReference type="ARBA" id="ARBA00004371"/>
    </source>
</evidence>
<dbReference type="SUPFAM" id="SSF53187">
    <property type="entry name" value="Zn-dependent exopeptidases"/>
    <property type="match status" value="1"/>
</dbReference>
<evidence type="ECO:0000256" key="3">
    <source>
        <dbReference type="ARBA" id="ARBA00004555"/>
    </source>
</evidence>
<evidence type="ECO:0000256" key="8">
    <source>
        <dbReference type="ARBA" id="ARBA00022670"/>
    </source>
</evidence>
<keyword evidence="9" id="KW-0479">Metal-binding</keyword>
<evidence type="ECO:0000256" key="1">
    <source>
        <dbReference type="ARBA" id="ARBA00004240"/>
    </source>
</evidence>
<dbReference type="PANTHER" id="PTHR12053">
    <property type="entry name" value="PROTEASE FAMILY M28 PLASMA GLUTAMATE CARBOXYPEPTIDASE-RELATED"/>
    <property type="match status" value="1"/>
</dbReference>
<dbReference type="InterPro" id="IPR007484">
    <property type="entry name" value="Peptidase_M28"/>
</dbReference>
<evidence type="ECO:0000256" key="19">
    <source>
        <dbReference type="ARBA" id="ARBA00025833"/>
    </source>
</evidence>
<dbReference type="Gene3D" id="3.50.30.30">
    <property type="match status" value="1"/>
</dbReference>
<name>A0ABZ0WC59_9BACT</name>
<gene>
    <name evidence="24" type="ORF">U0035_08575</name>
</gene>
<evidence type="ECO:0000256" key="6">
    <source>
        <dbReference type="ARBA" id="ARBA00022525"/>
    </source>
</evidence>
<evidence type="ECO:0000259" key="23">
    <source>
        <dbReference type="Pfam" id="PF04389"/>
    </source>
</evidence>
<dbReference type="Pfam" id="PF04389">
    <property type="entry name" value="Peptidase_M28"/>
    <property type="match status" value="1"/>
</dbReference>
<evidence type="ECO:0000256" key="21">
    <source>
        <dbReference type="SAM" id="MobiDB-lite"/>
    </source>
</evidence>
<organism evidence="24 25">
    <name type="scientific">Niabella yanshanensis</name>
    <dbReference type="NCBI Taxonomy" id="577386"/>
    <lineage>
        <taxon>Bacteria</taxon>
        <taxon>Pseudomonadati</taxon>
        <taxon>Bacteroidota</taxon>
        <taxon>Chitinophagia</taxon>
        <taxon>Chitinophagales</taxon>
        <taxon>Chitinophagaceae</taxon>
        <taxon>Niabella</taxon>
    </lineage>
</organism>
<dbReference type="RefSeq" id="WP_211316346.1">
    <property type="nucleotide sequence ID" value="NZ_CP139960.1"/>
</dbReference>
<evidence type="ECO:0000256" key="22">
    <source>
        <dbReference type="SAM" id="SignalP"/>
    </source>
</evidence>
<accession>A0ABZ0WC59</accession>
<keyword evidence="8" id="KW-0645">Protease</keyword>
<evidence type="ECO:0000256" key="5">
    <source>
        <dbReference type="ARBA" id="ARBA00014116"/>
    </source>
</evidence>